<keyword evidence="1" id="KW-0812">Transmembrane</keyword>
<reference evidence="2 3" key="1">
    <citation type="submission" date="2014-03" db="EMBL/GenBank/DDBJ databases">
        <title>The Genome Sequence of Plasmodium fragile nilgiri.</title>
        <authorList>
            <consortium name="The Broad Institute Genomics Platform"/>
            <consortium name="The Broad Institute Genome Sequencing Center for Infectious Disease"/>
            <person name="Neafsey D."/>
            <person name="Duraisingh M."/>
            <person name="Young S.K."/>
            <person name="Zeng Q."/>
            <person name="Gargeya S."/>
            <person name="Abouelleil A."/>
            <person name="Alvarado L."/>
            <person name="Chapman S.B."/>
            <person name="Gainer-Dewar J."/>
            <person name="Goldberg J."/>
            <person name="Griggs A."/>
            <person name="Gujja S."/>
            <person name="Hansen M."/>
            <person name="Howarth C."/>
            <person name="Imamovic A."/>
            <person name="Larimer J."/>
            <person name="Pearson M."/>
            <person name="Poon T.W."/>
            <person name="Priest M."/>
            <person name="Roberts A."/>
            <person name="Saif S."/>
            <person name="Shea T."/>
            <person name="Sykes S."/>
            <person name="Wortman J."/>
            <person name="Nusbaum C."/>
            <person name="Birren B."/>
        </authorList>
    </citation>
    <scope>NUCLEOTIDE SEQUENCE [LARGE SCALE GENOMIC DNA]</scope>
    <source>
        <strain evidence="3">nilgiri</strain>
    </source>
</reference>
<evidence type="ECO:0000313" key="2">
    <source>
        <dbReference type="EMBL" id="KJP89278.1"/>
    </source>
</evidence>
<accession>A0A0D9QQS6</accession>
<keyword evidence="3" id="KW-1185">Reference proteome</keyword>
<dbReference type="AlphaFoldDB" id="A0A0D9QQS6"/>
<dbReference type="GeneID" id="24266472"/>
<dbReference type="EMBL" id="KQ001653">
    <property type="protein sequence ID" value="KJP89278.1"/>
    <property type="molecule type" value="Genomic_DNA"/>
</dbReference>
<gene>
    <name evidence="2" type="ORF">AK88_01158</name>
</gene>
<feature type="transmembrane region" description="Helical" evidence="1">
    <location>
        <begin position="52"/>
        <end position="70"/>
    </location>
</feature>
<feature type="transmembrane region" description="Helical" evidence="1">
    <location>
        <begin position="24"/>
        <end position="40"/>
    </location>
</feature>
<organism evidence="2 3">
    <name type="scientific">Plasmodium fragile</name>
    <dbReference type="NCBI Taxonomy" id="5857"/>
    <lineage>
        <taxon>Eukaryota</taxon>
        <taxon>Sar</taxon>
        <taxon>Alveolata</taxon>
        <taxon>Apicomplexa</taxon>
        <taxon>Aconoidasida</taxon>
        <taxon>Haemosporida</taxon>
        <taxon>Plasmodiidae</taxon>
        <taxon>Plasmodium</taxon>
        <taxon>Plasmodium (Plasmodium)</taxon>
    </lineage>
</organism>
<proteinExistence type="predicted"/>
<dbReference type="RefSeq" id="XP_012334217.1">
    <property type="nucleotide sequence ID" value="XM_012478794.1"/>
</dbReference>
<evidence type="ECO:0000256" key="1">
    <source>
        <dbReference type="SAM" id="Phobius"/>
    </source>
</evidence>
<dbReference type="Proteomes" id="UP000054561">
    <property type="component" value="Unassembled WGS sequence"/>
</dbReference>
<name>A0A0D9QQS6_PLAFR</name>
<protein>
    <submittedName>
        <fullName evidence="2">Uncharacterized protein</fullName>
    </submittedName>
</protein>
<sequence>MRTYCLFKQIEIIEFLMLGRIRNIRSYFLIFIYDFIFLDFKEDAYRENGICLFNHLCLSMKFFLNIFILTNNYRAFWHYKIIIINLYKTFLTKFKQITPGNQYECQNYLFLYSNALKLKISADIIGLYGMFYHKDITLDCYCELHNIIEEYKNKSKCINYCNFADNSPSSTNRDVSPFIQ</sequence>
<keyword evidence="1" id="KW-1133">Transmembrane helix</keyword>
<evidence type="ECO:0000313" key="3">
    <source>
        <dbReference type="Proteomes" id="UP000054561"/>
    </source>
</evidence>
<keyword evidence="1" id="KW-0472">Membrane</keyword>
<dbReference type="VEuPathDB" id="PlasmoDB:AK88_01158"/>